<evidence type="ECO:0000313" key="3">
    <source>
        <dbReference type="Proteomes" id="UP000585614"/>
    </source>
</evidence>
<sequence length="138" mass="14512">MILVKEQLEKPQGLNSRPGVALTHSEKLQGVFSALLSGQCEGSDSRTGKATLSNSQPLPSQTPSQTPSNWVACVTVLAKETKAEVSGASGGDVPLLISGDAELYSSFSTSSCLECGCQEGRHCTFMLDEGAILKPNWP</sequence>
<organism evidence="2 3">
    <name type="scientific">Rhinolophus ferrumequinum</name>
    <name type="common">Greater horseshoe bat</name>
    <dbReference type="NCBI Taxonomy" id="59479"/>
    <lineage>
        <taxon>Eukaryota</taxon>
        <taxon>Metazoa</taxon>
        <taxon>Chordata</taxon>
        <taxon>Craniata</taxon>
        <taxon>Vertebrata</taxon>
        <taxon>Euteleostomi</taxon>
        <taxon>Mammalia</taxon>
        <taxon>Eutheria</taxon>
        <taxon>Laurasiatheria</taxon>
        <taxon>Chiroptera</taxon>
        <taxon>Yinpterochiroptera</taxon>
        <taxon>Rhinolophoidea</taxon>
        <taxon>Rhinolophidae</taxon>
        <taxon>Rhinolophinae</taxon>
        <taxon>Rhinolophus</taxon>
    </lineage>
</organism>
<evidence type="ECO:0000256" key="1">
    <source>
        <dbReference type="SAM" id="MobiDB-lite"/>
    </source>
</evidence>
<gene>
    <name evidence="2" type="ORF">mRhiFer1_009685</name>
</gene>
<feature type="compositionally biased region" description="Low complexity" evidence="1">
    <location>
        <begin position="52"/>
        <end position="67"/>
    </location>
</feature>
<evidence type="ECO:0000313" key="2">
    <source>
        <dbReference type="EMBL" id="KAF6270071.1"/>
    </source>
</evidence>
<dbReference type="AlphaFoldDB" id="A0A7J7R1M2"/>
<dbReference type="EMBL" id="JACAGC010000034">
    <property type="protein sequence ID" value="KAF6270071.1"/>
    <property type="molecule type" value="Genomic_DNA"/>
</dbReference>
<feature type="region of interest" description="Disordered" evidence="1">
    <location>
        <begin position="40"/>
        <end position="67"/>
    </location>
</feature>
<comment type="caution">
    <text evidence="2">The sequence shown here is derived from an EMBL/GenBank/DDBJ whole genome shotgun (WGS) entry which is preliminary data.</text>
</comment>
<reference evidence="2 3" key="1">
    <citation type="journal article" date="2020" name="Nature">
        <title>Six reference-quality genomes reveal evolution of bat adaptations.</title>
        <authorList>
            <person name="Jebb D."/>
            <person name="Huang Z."/>
            <person name="Pippel M."/>
            <person name="Hughes G.M."/>
            <person name="Lavrichenko K."/>
            <person name="Devanna P."/>
            <person name="Winkler S."/>
            <person name="Jermiin L.S."/>
            <person name="Skirmuntt E.C."/>
            <person name="Katzourakis A."/>
            <person name="Burkitt-Gray L."/>
            <person name="Ray D.A."/>
            <person name="Sullivan K.A.M."/>
            <person name="Roscito J.G."/>
            <person name="Kirilenko B.M."/>
            <person name="Davalos L.M."/>
            <person name="Corthals A.P."/>
            <person name="Power M.L."/>
            <person name="Jones G."/>
            <person name="Ransome R.D."/>
            <person name="Dechmann D.K.N."/>
            <person name="Locatelli A.G."/>
            <person name="Puechmaille S.J."/>
            <person name="Fedrigo O."/>
            <person name="Jarvis E.D."/>
            <person name="Hiller M."/>
            <person name="Vernes S.C."/>
            <person name="Myers E.W."/>
            <person name="Teeling E.C."/>
        </authorList>
    </citation>
    <scope>NUCLEOTIDE SEQUENCE [LARGE SCALE GENOMIC DNA]</scope>
    <source>
        <strain evidence="2">MRhiFer1</strain>
        <tissue evidence="2">Lung</tissue>
    </source>
</reference>
<name>A0A7J7R1M2_RHIFE</name>
<proteinExistence type="predicted"/>
<dbReference type="Proteomes" id="UP000585614">
    <property type="component" value="Unassembled WGS sequence"/>
</dbReference>
<accession>A0A7J7R1M2</accession>
<protein>
    <submittedName>
        <fullName evidence="2">Uncharacterized protein</fullName>
    </submittedName>
</protein>